<dbReference type="NCBIfam" id="NF005791">
    <property type="entry name" value="PRK07627.1"/>
    <property type="match status" value="1"/>
</dbReference>
<reference evidence="3 4" key="1">
    <citation type="submission" date="2019-07" db="EMBL/GenBank/DDBJ databases">
        <title>Whole genome shotgun sequence of Halomonas pacifica NBRC 102220.</title>
        <authorList>
            <person name="Hosoyama A."/>
            <person name="Uohara A."/>
            <person name="Ohji S."/>
            <person name="Ichikawa N."/>
        </authorList>
    </citation>
    <scope>NUCLEOTIDE SEQUENCE [LARGE SCALE GENOMIC DNA]</scope>
    <source>
        <strain evidence="3 4">NBRC 102220</strain>
    </source>
</reference>
<dbReference type="SUPFAM" id="SSF51556">
    <property type="entry name" value="Metallo-dependent hydrolases"/>
    <property type="match status" value="1"/>
</dbReference>
<dbReference type="Gene3D" id="3.20.20.140">
    <property type="entry name" value="Metal-dependent hydrolases"/>
    <property type="match status" value="1"/>
</dbReference>
<dbReference type="PANTHER" id="PTHR43668:SF2">
    <property type="entry name" value="ALLANTOINASE"/>
    <property type="match status" value="1"/>
</dbReference>
<evidence type="ECO:0000256" key="1">
    <source>
        <dbReference type="ARBA" id="ARBA00022975"/>
    </source>
</evidence>
<dbReference type="Pfam" id="PF12890">
    <property type="entry name" value="DHOase"/>
    <property type="match status" value="1"/>
</dbReference>
<accession>A0A510X9K8</accession>
<dbReference type="Gene3D" id="2.30.40.10">
    <property type="entry name" value="Urease, subunit C, domain 1"/>
    <property type="match status" value="1"/>
</dbReference>
<protein>
    <submittedName>
        <fullName evidence="3">Dihydroorotase-like protein</fullName>
    </submittedName>
</protein>
<proteinExistence type="predicted"/>
<dbReference type="CDD" id="cd01317">
    <property type="entry name" value="DHOase_IIa"/>
    <property type="match status" value="1"/>
</dbReference>
<gene>
    <name evidence="3" type="primary">pyrC'</name>
    <name evidence="3" type="ORF">HPA02_19740</name>
</gene>
<keyword evidence="1" id="KW-0665">Pyrimidine biosynthesis</keyword>
<dbReference type="Proteomes" id="UP000321275">
    <property type="component" value="Unassembled WGS sequence"/>
</dbReference>
<dbReference type="InterPro" id="IPR004722">
    <property type="entry name" value="DHOase"/>
</dbReference>
<dbReference type="GO" id="GO:0046872">
    <property type="term" value="F:metal ion binding"/>
    <property type="evidence" value="ECO:0007669"/>
    <property type="project" value="InterPro"/>
</dbReference>
<keyword evidence="4" id="KW-1185">Reference proteome</keyword>
<dbReference type="PANTHER" id="PTHR43668">
    <property type="entry name" value="ALLANTOINASE"/>
    <property type="match status" value="1"/>
</dbReference>
<evidence type="ECO:0000259" key="2">
    <source>
        <dbReference type="Pfam" id="PF12890"/>
    </source>
</evidence>
<comment type="caution">
    <text evidence="3">The sequence shown here is derived from an EMBL/GenBank/DDBJ whole genome shotgun (WGS) entry which is preliminary data.</text>
</comment>
<dbReference type="InterPro" id="IPR024403">
    <property type="entry name" value="DHOase_cat"/>
</dbReference>
<name>A0A510X9K8_9GAMM</name>
<sequence>MKLTLKGARVIDPASGIDRVTDLHLAAGRIVGLDAHPDFHAEKVLELSGKWLLPGLVDIGAQLREPGPRYKGSLESESAAALAGGYTRVAVRPDTSPVLDSASQVRTLHDRAQEVNGVRVVPLGALTQGLEGRLLANMAGLQGAGCVALTNLRRPLADARVLRRCLEYAATHDIPVHFQAQEAALAAGGCAHEGALASRLGLPGIPESAETTALAQWLLLIEQTGVRAHVAHLSTARGLEMVAEAKARGLPVTCDVTMAQLHWTDATLAGFDANFHLEPPLRREADRQALCQGVADGRIDAIVSGHLPHEQAAKLAPFAASEPGMSSLETVWALGQALVDEGVLDPLTLAARLSLGPARVLGQGGGGLAAGEAADLAVFDPEAEWTPSGDTLRSAGLNTPLLGRPLKGRALLTLVEGDIRHSGFL</sequence>
<dbReference type="GO" id="GO:0004151">
    <property type="term" value="F:dihydroorotase activity"/>
    <property type="evidence" value="ECO:0007669"/>
    <property type="project" value="InterPro"/>
</dbReference>
<feature type="domain" description="Dihydroorotase catalytic" evidence="2">
    <location>
        <begin position="49"/>
        <end position="235"/>
    </location>
</feature>
<dbReference type="AlphaFoldDB" id="A0A510X9K8"/>
<dbReference type="InterPro" id="IPR050138">
    <property type="entry name" value="DHOase/Allantoinase_Hydrolase"/>
</dbReference>
<dbReference type="OrthoDB" id="5687299at2"/>
<dbReference type="GO" id="GO:0006221">
    <property type="term" value="P:pyrimidine nucleotide biosynthetic process"/>
    <property type="evidence" value="ECO:0007669"/>
    <property type="project" value="UniProtKB-KW"/>
</dbReference>
<dbReference type="InterPro" id="IPR011059">
    <property type="entry name" value="Metal-dep_hydrolase_composite"/>
</dbReference>
<dbReference type="GO" id="GO:0005737">
    <property type="term" value="C:cytoplasm"/>
    <property type="evidence" value="ECO:0007669"/>
    <property type="project" value="TreeGrafter"/>
</dbReference>
<dbReference type="InterPro" id="IPR032466">
    <property type="entry name" value="Metal_Hydrolase"/>
</dbReference>
<dbReference type="GO" id="GO:0004038">
    <property type="term" value="F:allantoinase activity"/>
    <property type="evidence" value="ECO:0007669"/>
    <property type="project" value="TreeGrafter"/>
</dbReference>
<evidence type="ECO:0000313" key="3">
    <source>
        <dbReference type="EMBL" id="GEK47691.1"/>
    </source>
</evidence>
<dbReference type="NCBIfam" id="TIGR00857">
    <property type="entry name" value="pyrC_multi"/>
    <property type="match status" value="1"/>
</dbReference>
<organism evidence="3 4">
    <name type="scientific">Bisbaumannia pacifica</name>
    <dbReference type="NCBI Taxonomy" id="77098"/>
    <lineage>
        <taxon>Bacteria</taxon>
        <taxon>Pseudomonadati</taxon>
        <taxon>Pseudomonadota</taxon>
        <taxon>Gammaproteobacteria</taxon>
        <taxon>Oceanospirillales</taxon>
        <taxon>Halomonadaceae</taxon>
        <taxon>Bisbaumannia</taxon>
    </lineage>
</organism>
<evidence type="ECO:0000313" key="4">
    <source>
        <dbReference type="Proteomes" id="UP000321275"/>
    </source>
</evidence>
<dbReference type="SUPFAM" id="SSF51338">
    <property type="entry name" value="Composite domain of metallo-dependent hydrolases"/>
    <property type="match status" value="1"/>
</dbReference>
<dbReference type="GO" id="GO:0006145">
    <property type="term" value="P:purine nucleobase catabolic process"/>
    <property type="evidence" value="ECO:0007669"/>
    <property type="project" value="TreeGrafter"/>
</dbReference>
<dbReference type="EMBL" id="BJUK01000020">
    <property type="protein sequence ID" value="GEK47691.1"/>
    <property type="molecule type" value="Genomic_DNA"/>
</dbReference>
<dbReference type="RefSeq" id="WP_146803035.1">
    <property type="nucleotide sequence ID" value="NZ_BJUK01000020.1"/>
</dbReference>